<sequence>MQEQGGAPKKPDGDPGKKQPDLALPPQSKGPLVVTQGRAGLRSCPSPCTALQDLVQKDCLTGNQWGRVVMIGDLREQALREKQNENHQILKEKHRAQVTDGSWDGPQQAGADETGGVASRADVSSAETI</sequence>
<reference evidence="2 3" key="1">
    <citation type="journal article" date="2023" name="Sci. Data">
        <title>Genome assembly of the Korean intertidal mud-creeper Batillaria attramentaria.</title>
        <authorList>
            <person name="Patra A.K."/>
            <person name="Ho P.T."/>
            <person name="Jun S."/>
            <person name="Lee S.J."/>
            <person name="Kim Y."/>
            <person name="Won Y.J."/>
        </authorList>
    </citation>
    <scope>NUCLEOTIDE SEQUENCE [LARGE SCALE GENOMIC DNA]</scope>
    <source>
        <strain evidence="2">Wonlab-2016</strain>
    </source>
</reference>
<gene>
    <name evidence="2" type="ORF">BaRGS_00021966</name>
</gene>
<dbReference type="AlphaFoldDB" id="A0ABD0KIG8"/>
<organism evidence="2 3">
    <name type="scientific">Batillaria attramentaria</name>
    <dbReference type="NCBI Taxonomy" id="370345"/>
    <lineage>
        <taxon>Eukaryota</taxon>
        <taxon>Metazoa</taxon>
        <taxon>Spiralia</taxon>
        <taxon>Lophotrochozoa</taxon>
        <taxon>Mollusca</taxon>
        <taxon>Gastropoda</taxon>
        <taxon>Caenogastropoda</taxon>
        <taxon>Sorbeoconcha</taxon>
        <taxon>Cerithioidea</taxon>
        <taxon>Batillariidae</taxon>
        <taxon>Batillaria</taxon>
    </lineage>
</organism>
<evidence type="ECO:0000313" key="3">
    <source>
        <dbReference type="Proteomes" id="UP001519460"/>
    </source>
</evidence>
<dbReference type="EMBL" id="JACVVK020000173">
    <property type="protein sequence ID" value="KAK7486819.1"/>
    <property type="molecule type" value="Genomic_DNA"/>
</dbReference>
<name>A0ABD0KIG8_9CAEN</name>
<feature type="compositionally biased region" description="Basic and acidic residues" evidence="1">
    <location>
        <begin position="9"/>
        <end position="20"/>
    </location>
</feature>
<feature type="region of interest" description="Disordered" evidence="1">
    <location>
        <begin position="1"/>
        <end position="39"/>
    </location>
</feature>
<keyword evidence="3" id="KW-1185">Reference proteome</keyword>
<evidence type="ECO:0000313" key="2">
    <source>
        <dbReference type="EMBL" id="KAK7486819.1"/>
    </source>
</evidence>
<evidence type="ECO:0000256" key="1">
    <source>
        <dbReference type="SAM" id="MobiDB-lite"/>
    </source>
</evidence>
<proteinExistence type="predicted"/>
<feature type="region of interest" description="Disordered" evidence="1">
    <location>
        <begin position="93"/>
        <end position="129"/>
    </location>
</feature>
<protein>
    <submittedName>
        <fullName evidence="2">Uncharacterized protein</fullName>
    </submittedName>
</protein>
<accession>A0ABD0KIG8</accession>
<comment type="caution">
    <text evidence="2">The sequence shown here is derived from an EMBL/GenBank/DDBJ whole genome shotgun (WGS) entry which is preliminary data.</text>
</comment>
<dbReference type="Proteomes" id="UP001519460">
    <property type="component" value="Unassembled WGS sequence"/>
</dbReference>